<keyword evidence="6 7" id="KW-0067">ATP-binding</keyword>
<evidence type="ECO:0000256" key="8">
    <source>
        <dbReference type="SAM" id="MobiDB-lite"/>
    </source>
</evidence>
<evidence type="ECO:0000256" key="5">
    <source>
        <dbReference type="ARBA" id="ARBA00022777"/>
    </source>
</evidence>
<name>A0ABU1PQ41_9PSEU</name>
<evidence type="ECO:0000256" key="2">
    <source>
        <dbReference type="ARBA" id="ARBA00022527"/>
    </source>
</evidence>
<dbReference type="InterPro" id="IPR017441">
    <property type="entry name" value="Protein_kinase_ATP_BS"/>
</dbReference>
<dbReference type="PANTHER" id="PTHR43289:SF6">
    <property type="entry name" value="SERINE_THREONINE-PROTEIN KINASE NEKL-3"/>
    <property type="match status" value="1"/>
</dbReference>
<evidence type="ECO:0000256" key="4">
    <source>
        <dbReference type="ARBA" id="ARBA00022741"/>
    </source>
</evidence>
<feature type="compositionally biased region" description="Low complexity" evidence="8">
    <location>
        <begin position="405"/>
        <end position="423"/>
    </location>
</feature>
<feature type="compositionally biased region" description="Polar residues" evidence="8">
    <location>
        <begin position="472"/>
        <end position="484"/>
    </location>
</feature>
<dbReference type="RefSeq" id="WP_310304654.1">
    <property type="nucleotide sequence ID" value="NZ_BAAAXB010000001.1"/>
</dbReference>
<evidence type="ECO:0000313" key="10">
    <source>
        <dbReference type="EMBL" id="MDR6592765.1"/>
    </source>
</evidence>
<evidence type="ECO:0000313" key="11">
    <source>
        <dbReference type="Proteomes" id="UP001268819"/>
    </source>
</evidence>
<feature type="binding site" evidence="7">
    <location>
        <position position="53"/>
    </location>
    <ligand>
        <name>ATP</name>
        <dbReference type="ChEBI" id="CHEBI:30616"/>
    </ligand>
</feature>
<dbReference type="InterPro" id="IPR000719">
    <property type="entry name" value="Prot_kinase_dom"/>
</dbReference>
<dbReference type="CDD" id="cd14014">
    <property type="entry name" value="STKc_PknB_like"/>
    <property type="match status" value="1"/>
</dbReference>
<feature type="region of interest" description="Disordered" evidence="8">
    <location>
        <begin position="294"/>
        <end position="315"/>
    </location>
</feature>
<feature type="compositionally biased region" description="Low complexity" evidence="8">
    <location>
        <begin position="352"/>
        <end position="371"/>
    </location>
</feature>
<feature type="region of interest" description="Disordered" evidence="8">
    <location>
        <begin position="404"/>
        <end position="491"/>
    </location>
</feature>
<keyword evidence="3 10" id="KW-0808">Transferase</keyword>
<dbReference type="PROSITE" id="PS00108">
    <property type="entry name" value="PROTEIN_KINASE_ST"/>
    <property type="match status" value="1"/>
</dbReference>
<dbReference type="InterPro" id="IPR008271">
    <property type="entry name" value="Ser/Thr_kinase_AS"/>
</dbReference>
<protein>
    <recommendedName>
        <fullName evidence="1">non-specific serine/threonine protein kinase</fullName>
        <ecNumber evidence="1">2.7.11.1</ecNumber>
    </recommendedName>
</protein>
<dbReference type="SMART" id="SM00220">
    <property type="entry name" value="S_TKc"/>
    <property type="match status" value="1"/>
</dbReference>
<evidence type="ECO:0000256" key="3">
    <source>
        <dbReference type="ARBA" id="ARBA00022679"/>
    </source>
</evidence>
<feature type="compositionally biased region" description="Polar residues" evidence="8">
    <location>
        <begin position="440"/>
        <end position="454"/>
    </location>
</feature>
<proteinExistence type="predicted"/>
<dbReference type="Proteomes" id="UP001268819">
    <property type="component" value="Unassembled WGS sequence"/>
</dbReference>
<evidence type="ECO:0000259" key="9">
    <source>
        <dbReference type="PROSITE" id="PS50011"/>
    </source>
</evidence>
<sequence>MHIPGPEDATANPLAAAELLAGRYRLDEAVGAGGMADVHRGWDVLLRRHVAIKVFRPHDDLDAARRFDNEVRTLAGLSHPGLVRVYDAGTSGRTPFVVLHLVEGQTLRDLVANGPLPADDVRRLGATLAAALAYVHAHGVVHRDVKPSNILLDEAGQPYLADFGLAHLAGTTRFTRDDQMIGTAAYLAPEQVLGTDVGHAADVYALGLVLLECLTGRREYEGSEVETAVARLHRSPAVPPEVPADLAALLTSMTDLTPDRRPTAEECARELHGGEDLPVHVAELHAGLAVLPARPGERTTPSAERASRAAERTMPARSVTAWHLPKTKLLAAAASLVGAFAITLAVLPGADPATSTPTDATDRGTGTTQPGTPAPEPAVHSLVGGQEDAGPDAVVAPSTVVTEEATAPVDTTQAQPQPTTTAPQPAPQPSGEPSGEPSSTPDQPGSSEPPTSSDVPEPTTDAPEPSPPVTEESGTGQSEVSTPGSPVDTLP</sequence>
<feature type="domain" description="Protein kinase" evidence="9">
    <location>
        <begin position="24"/>
        <end position="288"/>
    </location>
</feature>
<keyword evidence="11" id="KW-1185">Reference proteome</keyword>
<evidence type="ECO:0000256" key="7">
    <source>
        <dbReference type="PROSITE-ProRule" id="PRU10141"/>
    </source>
</evidence>
<dbReference type="Gene3D" id="3.30.200.20">
    <property type="entry name" value="Phosphorylase Kinase, domain 1"/>
    <property type="match status" value="1"/>
</dbReference>
<feature type="region of interest" description="Disordered" evidence="8">
    <location>
        <begin position="352"/>
        <end position="392"/>
    </location>
</feature>
<dbReference type="EMBL" id="JAVDSG010000001">
    <property type="protein sequence ID" value="MDR6592765.1"/>
    <property type="molecule type" value="Genomic_DNA"/>
</dbReference>
<keyword evidence="5" id="KW-0418">Kinase</keyword>
<reference evidence="10 11" key="1">
    <citation type="submission" date="2023-07" db="EMBL/GenBank/DDBJ databases">
        <title>Sequencing the genomes of 1000 actinobacteria strains.</title>
        <authorList>
            <person name="Klenk H.-P."/>
        </authorList>
    </citation>
    <scope>NUCLEOTIDE SEQUENCE [LARGE SCALE GENOMIC DNA]</scope>
    <source>
        <strain evidence="10 11">DSM 43749</strain>
    </source>
</reference>
<dbReference type="InterPro" id="IPR011009">
    <property type="entry name" value="Kinase-like_dom_sf"/>
</dbReference>
<keyword evidence="4 7" id="KW-0547">Nucleotide-binding</keyword>
<evidence type="ECO:0000256" key="1">
    <source>
        <dbReference type="ARBA" id="ARBA00012513"/>
    </source>
</evidence>
<dbReference type="PROSITE" id="PS50011">
    <property type="entry name" value="PROTEIN_KINASE_DOM"/>
    <property type="match status" value="1"/>
</dbReference>
<dbReference type="GO" id="GO:0016740">
    <property type="term" value="F:transferase activity"/>
    <property type="evidence" value="ECO:0007669"/>
    <property type="project" value="UniProtKB-KW"/>
</dbReference>
<organism evidence="10 11">
    <name type="scientific">Saccharothrix longispora</name>
    <dbReference type="NCBI Taxonomy" id="33920"/>
    <lineage>
        <taxon>Bacteria</taxon>
        <taxon>Bacillati</taxon>
        <taxon>Actinomycetota</taxon>
        <taxon>Actinomycetes</taxon>
        <taxon>Pseudonocardiales</taxon>
        <taxon>Pseudonocardiaceae</taxon>
        <taxon>Saccharothrix</taxon>
    </lineage>
</organism>
<dbReference type="PANTHER" id="PTHR43289">
    <property type="entry name" value="MITOGEN-ACTIVATED PROTEIN KINASE KINASE KINASE 20-RELATED"/>
    <property type="match status" value="1"/>
</dbReference>
<dbReference type="SUPFAM" id="SSF56112">
    <property type="entry name" value="Protein kinase-like (PK-like)"/>
    <property type="match status" value="1"/>
</dbReference>
<evidence type="ECO:0000256" key="6">
    <source>
        <dbReference type="ARBA" id="ARBA00022840"/>
    </source>
</evidence>
<dbReference type="PROSITE" id="PS00107">
    <property type="entry name" value="PROTEIN_KINASE_ATP"/>
    <property type="match status" value="1"/>
</dbReference>
<dbReference type="Pfam" id="PF00069">
    <property type="entry name" value="Pkinase"/>
    <property type="match status" value="1"/>
</dbReference>
<comment type="caution">
    <text evidence="10">The sequence shown here is derived from an EMBL/GenBank/DDBJ whole genome shotgun (WGS) entry which is preliminary data.</text>
</comment>
<dbReference type="Gene3D" id="1.10.510.10">
    <property type="entry name" value="Transferase(Phosphotransferase) domain 1"/>
    <property type="match status" value="1"/>
</dbReference>
<accession>A0ABU1PQ41</accession>
<dbReference type="EC" id="2.7.11.1" evidence="1"/>
<gene>
    <name evidence="10" type="ORF">J2S66_001149</name>
</gene>
<keyword evidence="2" id="KW-0723">Serine/threonine-protein kinase</keyword>